<feature type="domain" description="Phorbol-ester/DAG-type" evidence="8">
    <location>
        <begin position="456"/>
        <end position="504"/>
    </location>
</feature>
<dbReference type="CDD" id="cd08689">
    <property type="entry name" value="C2_fungal_Pkc1p"/>
    <property type="match status" value="1"/>
</dbReference>
<evidence type="ECO:0000256" key="2">
    <source>
        <dbReference type="ARBA" id="ARBA00022737"/>
    </source>
</evidence>
<dbReference type="SMART" id="SM00742">
    <property type="entry name" value="Hr1"/>
    <property type="match status" value="2"/>
</dbReference>
<sequence>MDGDDLIASVYRKIEREKALITAASNMRQSTNNPLVQQRVDANIRDGRKNIAYLEEKMRELQLRRDGGSPTDKRLPPEPGAGPAPPPKDYGSGYDEYDASGAYPQGGSGSMPAGAPFADPRPFAPVPKARPNFTKLGMLYLSLGTDRGLVSFQDIQLMLSQLEFKLSVEKQYKAGIEKMVRLYQDEGDRKSRADAEGRRIESNQKIQLLKQALKRYEDLHVDIESTDDPDDESLNTPNMRKPLTGLLTLRIQAVTDVDHATSSRFSRGPETFVIIKVEDTIKARTKATRTDRWQDETFTIDIDKANEIELTVYDKAGDRPTPIGMLWVRISDIAEEMRRKKLESELNASGWVSADKMEHGGSSGRSDTAGQPGSPHAPGSAGHSGPTAQGYTGAPGGAPSLNSVMIESWFALEPVGRIHLSMSFAKQLKDRRPFDIGLNRQGAVRQKKEEVHEMQGHKFVTQQFYNIMRCALCGDFLKYAAGMQCADCKYTCHRKCYPKVVTKCISKANYETDPDEEKINHRIPHRFEGFSNLSANWCCHCGYLLPFGRKNAKRCSECGLTCHAHCTHLVPDFCGMSMEAANQILETLIHARNHNKSLSVSSGLSGRTLRPGGPPQTPQDPALAYPQKPVESPYGLPQREPSAEAVSAATNSYIPPQSPTAAQRQQMPPRTSSAGPAAAAAAAATGMRTPQQIPSMFSYGPSPTSYPMLLE</sequence>
<dbReference type="PROSITE" id="PS50081">
    <property type="entry name" value="ZF_DAG_PE_2"/>
    <property type="match status" value="2"/>
</dbReference>
<evidence type="ECO:0000259" key="7">
    <source>
        <dbReference type="PROSITE" id="PS50004"/>
    </source>
</evidence>
<dbReference type="Gene3D" id="1.10.287.160">
    <property type="entry name" value="HR1 repeat"/>
    <property type="match status" value="1"/>
</dbReference>
<dbReference type="PROSITE" id="PS51860">
    <property type="entry name" value="REM_1"/>
    <property type="match status" value="2"/>
</dbReference>
<evidence type="ECO:0000256" key="3">
    <source>
        <dbReference type="ARBA" id="ARBA00022833"/>
    </source>
</evidence>
<dbReference type="CDD" id="cd20823">
    <property type="entry name" value="C1_ScPKC1-like_rpt2"/>
    <property type="match status" value="1"/>
</dbReference>
<dbReference type="InterPro" id="IPR002219">
    <property type="entry name" value="PKC_DAG/PE"/>
</dbReference>
<dbReference type="InterPro" id="IPR036274">
    <property type="entry name" value="HR1_rpt_sf"/>
</dbReference>
<evidence type="ECO:0000256" key="4">
    <source>
        <dbReference type="PROSITE-ProRule" id="PRU01207"/>
    </source>
</evidence>
<feature type="domain" description="Phorbol-ester/DAG-type" evidence="8">
    <location>
        <begin position="524"/>
        <end position="574"/>
    </location>
</feature>
<proteinExistence type="predicted"/>
<accession>A0A0F0IP05</accession>
<feature type="domain" description="C2" evidence="7">
    <location>
        <begin position="228"/>
        <end position="346"/>
    </location>
</feature>
<dbReference type="Pfam" id="PF02185">
    <property type="entry name" value="HR1"/>
    <property type="match status" value="2"/>
</dbReference>
<keyword evidence="4 5" id="KW-0175">Coiled coil</keyword>
<dbReference type="PROSITE" id="PS50004">
    <property type="entry name" value="C2"/>
    <property type="match status" value="1"/>
</dbReference>
<dbReference type="SMART" id="SM00239">
    <property type="entry name" value="C2"/>
    <property type="match status" value="1"/>
</dbReference>
<feature type="domain" description="REM-1" evidence="9">
    <location>
        <begin position="1"/>
        <end position="67"/>
    </location>
</feature>
<keyword evidence="2" id="KW-0677">Repeat</keyword>
<feature type="region of interest" description="Disordered" evidence="6">
    <location>
        <begin position="352"/>
        <end position="395"/>
    </location>
</feature>
<dbReference type="FunFam" id="1.10.287.160:FF:000004">
    <property type="entry name" value="Protein kinase C"/>
    <property type="match status" value="1"/>
</dbReference>
<dbReference type="InterPro" id="IPR035892">
    <property type="entry name" value="C2_domain_sf"/>
</dbReference>
<keyword evidence="3" id="KW-0862">Zinc</keyword>
<feature type="domain" description="REM-1" evidence="9">
    <location>
        <begin position="145"/>
        <end position="222"/>
    </location>
</feature>
<dbReference type="SMART" id="SM00109">
    <property type="entry name" value="C1"/>
    <property type="match status" value="2"/>
</dbReference>
<evidence type="ECO:0000256" key="1">
    <source>
        <dbReference type="ARBA" id="ARBA00022723"/>
    </source>
</evidence>
<evidence type="ECO:0000313" key="10">
    <source>
        <dbReference type="EMBL" id="KJK68482.1"/>
    </source>
</evidence>
<dbReference type="GO" id="GO:0046872">
    <property type="term" value="F:metal ion binding"/>
    <property type="evidence" value="ECO:0007669"/>
    <property type="project" value="UniProtKB-KW"/>
</dbReference>
<dbReference type="FunFam" id="3.30.60.20:FF:000014">
    <property type="entry name" value="Protein kinase C"/>
    <property type="match status" value="1"/>
</dbReference>
<dbReference type="GO" id="GO:0009272">
    <property type="term" value="P:fungal-type cell wall biogenesis"/>
    <property type="evidence" value="ECO:0007669"/>
    <property type="project" value="InterPro"/>
</dbReference>
<evidence type="ECO:0000256" key="5">
    <source>
        <dbReference type="SAM" id="Coils"/>
    </source>
</evidence>
<dbReference type="FunFam" id="3.30.60.20:FF:000034">
    <property type="entry name" value="Protein kinase C"/>
    <property type="match status" value="1"/>
</dbReference>
<organism evidence="10 11">
    <name type="scientific">Aspergillus parasiticus (strain ATCC 56775 / NRRL 5862 / SRRC 143 / SU-1)</name>
    <dbReference type="NCBI Taxonomy" id="1403190"/>
    <lineage>
        <taxon>Eukaryota</taxon>
        <taxon>Fungi</taxon>
        <taxon>Dikarya</taxon>
        <taxon>Ascomycota</taxon>
        <taxon>Pezizomycotina</taxon>
        <taxon>Eurotiomycetes</taxon>
        <taxon>Eurotiomycetidae</taxon>
        <taxon>Eurotiales</taxon>
        <taxon>Aspergillaceae</taxon>
        <taxon>Aspergillus</taxon>
        <taxon>Aspergillus subgen. Circumdati</taxon>
    </lineage>
</organism>
<dbReference type="STRING" id="1403190.A0A0F0IP05"/>
<dbReference type="Proteomes" id="UP000033540">
    <property type="component" value="Unassembled WGS sequence"/>
</dbReference>
<feature type="compositionally biased region" description="Polar residues" evidence="6">
    <location>
        <begin position="688"/>
        <end position="705"/>
    </location>
</feature>
<reference evidence="10 11" key="1">
    <citation type="submission" date="2015-02" db="EMBL/GenBank/DDBJ databases">
        <title>Draft genome sequence of Aspergillus parasiticus SU-1.</title>
        <authorList>
            <person name="Yu J."/>
            <person name="Fedorova N."/>
            <person name="Yin Y."/>
            <person name="Losada L."/>
            <person name="Zafar N."/>
            <person name="Taujale R."/>
            <person name="Ehrlich K.C."/>
            <person name="Bhatnagar D."/>
            <person name="Cleveland T.E."/>
            <person name="Bennett J.W."/>
            <person name="Nierman W.C."/>
        </authorList>
    </citation>
    <scope>NUCLEOTIDE SEQUENCE [LARGE SCALE GENOMIC DNA]</scope>
    <source>
        <strain evidence="11">ATCC 56775 / NRRL 5862 / SRRC 143 / SU-1</strain>
    </source>
</reference>
<dbReference type="OrthoDB" id="63267at2759"/>
<keyword evidence="1" id="KW-0479">Metal-binding</keyword>
<feature type="compositionally biased region" description="Pro residues" evidence="6">
    <location>
        <begin position="77"/>
        <end position="88"/>
    </location>
</feature>
<feature type="compositionally biased region" description="Polar residues" evidence="6">
    <location>
        <begin position="648"/>
        <end position="674"/>
    </location>
</feature>
<dbReference type="CDD" id="cd20822">
    <property type="entry name" value="C1_ScPKC1-like_rpt1"/>
    <property type="match status" value="1"/>
</dbReference>
<feature type="region of interest" description="Disordered" evidence="6">
    <location>
        <begin position="599"/>
        <end position="711"/>
    </location>
</feature>
<evidence type="ECO:0000259" key="8">
    <source>
        <dbReference type="PROSITE" id="PS50081"/>
    </source>
</evidence>
<dbReference type="FunFam" id="2.60.40.150:FF:000191">
    <property type="entry name" value="Protein kinase C"/>
    <property type="match status" value="1"/>
</dbReference>
<dbReference type="Pfam" id="PF00130">
    <property type="entry name" value="C1_1"/>
    <property type="match status" value="2"/>
</dbReference>
<dbReference type="GO" id="GO:0007165">
    <property type="term" value="P:signal transduction"/>
    <property type="evidence" value="ECO:0007669"/>
    <property type="project" value="InterPro"/>
</dbReference>
<dbReference type="CDD" id="cd11620">
    <property type="entry name" value="HR1_PKC-like_2_fungi"/>
    <property type="match status" value="1"/>
</dbReference>
<evidence type="ECO:0000313" key="11">
    <source>
        <dbReference type="Proteomes" id="UP000033540"/>
    </source>
</evidence>
<dbReference type="InterPro" id="IPR000008">
    <property type="entry name" value="C2_dom"/>
</dbReference>
<dbReference type="SUPFAM" id="SSF49562">
    <property type="entry name" value="C2 domain (Calcium/lipid-binding domain, CaLB)"/>
    <property type="match status" value="1"/>
</dbReference>
<dbReference type="Gene3D" id="2.60.40.150">
    <property type="entry name" value="C2 domain"/>
    <property type="match status" value="1"/>
</dbReference>
<feature type="region of interest" description="Disordered" evidence="6">
    <location>
        <begin position="60"/>
        <end position="116"/>
    </location>
</feature>
<name>A0A0F0IP05_ASPPU</name>
<evidence type="ECO:0000259" key="9">
    <source>
        <dbReference type="PROSITE" id="PS51860"/>
    </source>
</evidence>
<dbReference type="AlphaFoldDB" id="A0A0F0IP05"/>
<dbReference type="InterPro" id="IPR011072">
    <property type="entry name" value="HR1_rho-bd"/>
</dbReference>
<dbReference type="InterPro" id="IPR046349">
    <property type="entry name" value="C1-like_sf"/>
</dbReference>
<dbReference type="Pfam" id="PF00168">
    <property type="entry name" value="C2"/>
    <property type="match status" value="1"/>
</dbReference>
<feature type="compositionally biased region" description="Basic and acidic residues" evidence="6">
    <location>
        <begin position="60"/>
        <end position="76"/>
    </location>
</feature>
<feature type="coiled-coil region" evidence="5">
    <location>
        <begin position="199"/>
        <end position="226"/>
    </location>
</feature>
<evidence type="ECO:0000256" key="6">
    <source>
        <dbReference type="SAM" id="MobiDB-lite"/>
    </source>
</evidence>
<protein>
    <submittedName>
        <fullName evidence="10">Hr1 repeat</fullName>
    </submittedName>
</protein>
<dbReference type="InterPro" id="IPR037312">
    <property type="entry name" value="PKC-like_HR1"/>
</dbReference>
<dbReference type="PROSITE" id="PS00479">
    <property type="entry name" value="ZF_DAG_PE_1"/>
    <property type="match status" value="1"/>
</dbReference>
<comment type="caution">
    <text evidence="10">The sequence shown here is derived from an EMBL/GenBank/DDBJ whole genome shotgun (WGS) entry which is preliminary data.</text>
</comment>
<dbReference type="SUPFAM" id="SSF57889">
    <property type="entry name" value="Cysteine-rich domain"/>
    <property type="match status" value="2"/>
</dbReference>
<gene>
    <name evidence="10" type="ORF">P875_00076009</name>
</gene>
<dbReference type="InterPro" id="IPR037778">
    <property type="entry name" value="C2_fungal_PKC"/>
</dbReference>
<dbReference type="SUPFAM" id="SSF46585">
    <property type="entry name" value="HR1 repeat"/>
    <property type="match status" value="1"/>
</dbReference>
<dbReference type="GO" id="GO:0004697">
    <property type="term" value="F:diacylglycerol-dependent serine/threonine kinase activity"/>
    <property type="evidence" value="ECO:0007669"/>
    <property type="project" value="InterPro"/>
</dbReference>
<dbReference type="EMBL" id="JZEE01000038">
    <property type="protein sequence ID" value="KJK68482.1"/>
    <property type="molecule type" value="Genomic_DNA"/>
</dbReference>
<dbReference type="Gene3D" id="3.30.60.20">
    <property type="match status" value="2"/>
</dbReference>